<feature type="non-terminal residue" evidence="1">
    <location>
        <position position="94"/>
    </location>
</feature>
<reference evidence="1 2" key="1">
    <citation type="submission" date="2019-06" db="EMBL/GenBank/DDBJ databases">
        <title>Sequencing the genomes of 1000 actinobacteria strains.</title>
        <authorList>
            <person name="Klenk H.-P."/>
        </authorList>
    </citation>
    <scope>NUCLEOTIDE SEQUENCE [LARGE SCALE GENOMIC DNA]</scope>
    <source>
        <strain evidence="1 2">DSM 45015</strain>
    </source>
</reference>
<proteinExistence type="predicted"/>
<evidence type="ECO:0000313" key="2">
    <source>
        <dbReference type="Proteomes" id="UP000317422"/>
    </source>
</evidence>
<dbReference type="EMBL" id="VFQC01000001">
    <property type="protein sequence ID" value="TQN33574.1"/>
    <property type="molecule type" value="Genomic_DNA"/>
</dbReference>
<name>A0A543NP09_9ACTN</name>
<gene>
    <name evidence="1" type="ORF">FHX37_3600</name>
</gene>
<dbReference type="RefSeq" id="WP_141924920.1">
    <property type="nucleotide sequence ID" value="NZ_VFQC01000001.1"/>
</dbReference>
<keyword evidence="2" id="KW-1185">Reference proteome</keyword>
<dbReference type="Proteomes" id="UP000317422">
    <property type="component" value="Unassembled WGS sequence"/>
</dbReference>
<accession>A0A543NP09</accession>
<sequence>MSEVAALTGQAQQAVSGLVQNLQRSVSQAVDQAARDIGSGFADLVIDQVDTMVQSFRQSNPAIAETVSTVVGFKDSVETTVGAVTGMVEQVQQA</sequence>
<comment type="caution">
    <text evidence="1">The sequence shown here is derived from an EMBL/GenBank/DDBJ whole genome shotgun (WGS) entry which is preliminary data.</text>
</comment>
<organism evidence="1 2">
    <name type="scientific">Haloactinospora alba</name>
    <dbReference type="NCBI Taxonomy" id="405555"/>
    <lineage>
        <taxon>Bacteria</taxon>
        <taxon>Bacillati</taxon>
        <taxon>Actinomycetota</taxon>
        <taxon>Actinomycetes</taxon>
        <taxon>Streptosporangiales</taxon>
        <taxon>Nocardiopsidaceae</taxon>
        <taxon>Haloactinospora</taxon>
    </lineage>
</organism>
<dbReference type="AlphaFoldDB" id="A0A543NP09"/>
<evidence type="ECO:0000313" key="1">
    <source>
        <dbReference type="EMBL" id="TQN33574.1"/>
    </source>
</evidence>
<protein>
    <submittedName>
        <fullName evidence="1">Uncharacterized protein</fullName>
    </submittedName>
</protein>